<keyword evidence="1" id="KW-1133">Transmembrane helix</keyword>
<keyword evidence="1" id="KW-0472">Membrane</keyword>
<organism evidence="2">
    <name type="scientific">viral metagenome</name>
    <dbReference type="NCBI Taxonomy" id="1070528"/>
    <lineage>
        <taxon>unclassified sequences</taxon>
        <taxon>metagenomes</taxon>
        <taxon>organismal metagenomes</taxon>
    </lineage>
</organism>
<sequence>MNFKRLLNTQVGVIFISIMLGLGLAVLFRTTCNGKDCINFKGPSFSDIDGKTYQFGDSCYKYHAVSATCDANKQTLDFSSIDKK</sequence>
<proteinExistence type="predicted"/>
<evidence type="ECO:0000313" key="2">
    <source>
        <dbReference type="EMBL" id="QHT85720.1"/>
    </source>
</evidence>
<accession>A0A6C0HZC3</accession>
<name>A0A6C0HZC3_9ZZZZ</name>
<reference evidence="2" key="1">
    <citation type="journal article" date="2020" name="Nature">
        <title>Giant virus diversity and host interactions through global metagenomics.</title>
        <authorList>
            <person name="Schulz F."/>
            <person name="Roux S."/>
            <person name="Paez-Espino D."/>
            <person name="Jungbluth S."/>
            <person name="Walsh D.A."/>
            <person name="Denef V.J."/>
            <person name="McMahon K.D."/>
            <person name="Konstantinidis K.T."/>
            <person name="Eloe-Fadrosh E.A."/>
            <person name="Kyrpides N.C."/>
            <person name="Woyke T."/>
        </authorList>
    </citation>
    <scope>NUCLEOTIDE SEQUENCE</scope>
    <source>
        <strain evidence="2">GVMAG-M-3300023184-182</strain>
    </source>
</reference>
<protein>
    <submittedName>
        <fullName evidence="2">Uncharacterized protein</fullName>
    </submittedName>
</protein>
<dbReference type="AlphaFoldDB" id="A0A6C0HZC3"/>
<dbReference type="EMBL" id="MN740044">
    <property type="protein sequence ID" value="QHT85720.1"/>
    <property type="molecule type" value="Genomic_DNA"/>
</dbReference>
<evidence type="ECO:0000256" key="1">
    <source>
        <dbReference type="SAM" id="Phobius"/>
    </source>
</evidence>
<feature type="transmembrane region" description="Helical" evidence="1">
    <location>
        <begin position="7"/>
        <end position="28"/>
    </location>
</feature>
<keyword evidence="1" id="KW-0812">Transmembrane</keyword>